<feature type="chain" id="PRO_5044289879" evidence="1">
    <location>
        <begin position="28"/>
        <end position="822"/>
    </location>
</feature>
<dbReference type="AlphaFoldDB" id="A0AB36JKQ8"/>
<dbReference type="EMBL" id="MPTO01000004">
    <property type="protein sequence ID" value="OME23193.1"/>
    <property type="molecule type" value="Genomic_DNA"/>
</dbReference>
<evidence type="ECO:0000259" key="2">
    <source>
        <dbReference type="Pfam" id="PF07523"/>
    </source>
</evidence>
<reference evidence="4 5" key="1">
    <citation type="submission" date="2016-10" db="EMBL/GenBank/DDBJ databases">
        <title>Paenibacillus species isolates.</title>
        <authorList>
            <person name="Beno S.M."/>
        </authorList>
    </citation>
    <scope>NUCLEOTIDE SEQUENCE [LARGE SCALE GENOMIC DNA]</scope>
    <source>
        <strain evidence="4 5">FSL H7-0918</strain>
    </source>
</reference>
<accession>A0AB36JKQ8</accession>
<organism evidence="4 5">
    <name type="scientific">Paenibacillus odorifer</name>
    <dbReference type="NCBI Taxonomy" id="189426"/>
    <lineage>
        <taxon>Bacteria</taxon>
        <taxon>Bacillati</taxon>
        <taxon>Bacillota</taxon>
        <taxon>Bacilli</taxon>
        <taxon>Bacillales</taxon>
        <taxon>Paenibacillaceae</taxon>
        <taxon>Paenibacillus</taxon>
    </lineage>
</organism>
<keyword evidence="1" id="KW-0732">Signal</keyword>
<proteinExistence type="predicted"/>
<dbReference type="RefSeq" id="WP_076133849.1">
    <property type="nucleotide sequence ID" value="NZ_MPTO01000004.1"/>
</dbReference>
<evidence type="ECO:0000313" key="4">
    <source>
        <dbReference type="EMBL" id="OME23193.1"/>
    </source>
</evidence>
<evidence type="ECO:0000313" key="5">
    <source>
        <dbReference type="Proteomes" id="UP000187323"/>
    </source>
</evidence>
<evidence type="ECO:0000256" key="1">
    <source>
        <dbReference type="SAM" id="SignalP"/>
    </source>
</evidence>
<dbReference type="Proteomes" id="UP000187323">
    <property type="component" value="Unassembled WGS sequence"/>
</dbReference>
<feature type="domain" description="Ig-like" evidence="2">
    <location>
        <begin position="619"/>
        <end position="685"/>
    </location>
</feature>
<feature type="domain" description="Ig-like" evidence="2">
    <location>
        <begin position="697"/>
        <end position="751"/>
    </location>
</feature>
<feature type="domain" description="Ig-like" evidence="2">
    <location>
        <begin position="526"/>
        <end position="606"/>
    </location>
</feature>
<dbReference type="Pfam" id="PF25849">
    <property type="entry name" value="PelX_N"/>
    <property type="match status" value="1"/>
</dbReference>
<dbReference type="InterPro" id="IPR058953">
    <property type="entry name" value="PelX-like_N"/>
</dbReference>
<comment type="caution">
    <text evidence="4">The sequence shown here is derived from an EMBL/GenBank/DDBJ whole genome shotgun (WGS) entry which is preliminary data.</text>
</comment>
<protein>
    <submittedName>
        <fullName evidence="4">Uncharacterized protein</fullName>
    </submittedName>
</protein>
<name>A0AB36JKQ8_9BACL</name>
<feature type="domain" description="Ig-like" evidence="2">
    <location>
        <begin position="449"/>
        <end position="510"/>
    </location>
</feature>
<dbReference type="InterPro" id="IPR022038">
    <property type="entry name" value="Ig-like_bact"/>
</dbReference>
<evidence type="ECO:0000259" key="3">
    <source>
        <dbReference type="Pfam" id="PF25849"/>
    </source>
</evidence>
<feature type="signal peptide" evidence="1">
    <location>
        <begin position="1"/>
        <end position="27"/>
    </location>
</feature>
<dbReference type="Pfam" id="PF07523">
    <property type="entry name" value="Big_3"/>
    <property type="match status" value="4"/>
</dbReference>
<gene>
    <name evidence="4" type="ORF">BSK47_05730</name>
</gene>
<dbReference type="Gene3D" id="2.60.40.3630">
    <property type="match status" value="4"/>
</dbReference>
<feature type="domain" description="Pectate disaccharide-lyase-like N-terminal" evidence="3">
    <location>
        <begin position="265"/>
        <end position="361"/>
    </location>
</feature>
<sequence length="822" mass="89355">MRKQQRLLAMFVTFLLLCSSFPLSMFAEEAPDPYEGMINIQSEWQGSVFGDVGGQDKITAANFGITENTDGSAILRSSNDRGKVSGSTEGIAYYFKEVDPSVNFELKATAHVDAWTANNQVSFGIMLRGNVWDNQFGAYSGDYVAVGALDQEMKAFHKLQNTSLQKLGYVFDNANRPAQGENYELSIKKTGNLYIVRIGNETKTIESFDGSIQYAGLYTARNTTVTFRNIQFSQEGQIALGPWGFSAFGGNTSPAKNPEPIIESPTSVTMTTYGGKISSSDEGLSFYSKEIPVDANFELKATASVIAFNSNGTVSTPNQKSFGLMLRDSIGTNGDTSTTTSDYAAVGALDQVMKGFYKKDTQVKLNPFSDSQAPSAGAVYSLSIKKSGDTYRFSVGDQTEIITLDDTFTDTLFAGIYVARDATVTFSDIDIQLESKIVTSLTADTSAMTKTTYLVGEFLDLTGLVVKAIFSDESEAVLSSTDYIVTGFDSSKVGENIITINYNGAFVSIPLQIVPLSMTSLSVKYYPAKTVYYPGDTFDPEGLVLVANYNDGFLTKELTSDLYSLSINGQPVSDLLPYLFTQSGSTAVSVTSTEAPAITTTFNVEVKAATLSALEIRNEPKQTLYYIGDSLKLEGLVVYAHYSDGTQIRLLNNEYKVSPLDTTTSGDKKITITHKGLTTSFQVKVNVKKLLGIEVTSYPKTTFFIDDNFDSNNLFVSKVYDNSDREKLNSYTLDTSKFDNQAAGVYEIGILPIDSSIKPITYSVTVKEKMDSIWKSIQFGQSTSAANNQTIVNEDGSAQLIALEGGGKVTEDHDALPSITPS</sequence>